<evidence type="ECO:0000256" key="2">
    <source>
        <dbReference type="ARBA" id="ARBA00023002"/>
    </source>
</evidence>
<protein>
    <submittedName>
        <fullName evidence="3">SDR family NAD(P)-dependent oxidoreductase</fullName>
        <ecNumber evidence="3">1.1.1.-</ecNumber>
    </submittedName>
</protein>
<keyword evidence="2 3" id="KW-0560">Oxidoreductase</keyword>
<reference evidence="4" key="1">
    <citation type="journal article" date="2019" name="Int. J. Syst. Evol. Microbiol.">
        <title>The Global Catalogue of Microorganisms (GCM) 10K type strain sequencing project: providing services to taxonomists for standard genome sequencing and annotation.</title>
        <authorList>
            <consortium name="The Broad Institute Genomics Platform"/>
            <consortium name="The Broad Institute Genome Sequencing Center for Infectious Disease"/>
            <person name="Wu L."/>
            <person name="Ma J."/>
        </authorList>
    </citation>
    <scope>NUCLEOTIDE SEQUENCE [LARGE SCALE GENOMIC DNA]</scope>
    <source>
        <strain evidence="4">KCTC 13193</strain>
    </source>
</reference>
<dbReference type="GO" id="GO:0016491">
    <property type="term" value="F:oxidoreductase activity"/>
    <property type="evidence" value="ECO:0007669"/>
    <property type="project" value="UniProtKB-KW"/>
</dbReference>
<gene>
    <name evidence="3" type="ORF">ACFODW_05305</name>
</gene>
<dbReference type="Pfam" id="PF13561">
    <property type="entry name" value="adh_short_C2"/>
    <property type="match status" value="1"/>
</dbReference>
<dbReference type="SUPFAM" id="SSF51735">
    <property type="entry name" value="NAD(P)-binding Rossmann-fold domains"/>
    <property type="match status" value="1"/>
</dbReference>
<dbReference type="NCBIfam" id="NF005559">
    <property type="entry name" value="PRK07231.1"/>
    <property type="match status" value="1"/>
</dbReference>
<dbReference type="PROSITE" id="PS00061">
    <property type="entry name" value="ADH_SHORT"/>
    <property type="match status" value="1"/>
</dbReference>
<dbReference type="Proteomes" id="UP001595387">
    <property type="component" value="Unassembled WGS sequence"/>
</dbReference>
<dbReference type="EC" id="1.1.1.-" evidence="3"/>
<proteinExistence type="inferred from homology"/>
<evidence type="ECO:0000313" key="4">
    <source>
        <dbReference type="Proteomes" id="UP001595387"/>
    </source>
</evidence>
<dbReference type="RefSeq" id="WP_390304009.1">
    <property type="nucleotide sequence ID" value="NZ_JBHRRZ010000009.1"/>
</dbReference>
<accession>A0ABV7A4D9</accession>
<dbReference type="PRINTS" id="PR00081">
    <property type="entry name" value="GDHRDH"/>
</dbReference>
<name>A0ABV7A4D9_9BACI</name>
<comment type="similarity">
    <text evidence="1">Belongs to the short-chain dehydrogenases/reductases (SDR) family.</text>
</comment>
<dbReference type="InterPro" id="IPR036291">
    <property type="entry name" value="NAD(P)-bd_dom_sf"/>
</dbReference>
<sequence length="248" mass="26361">MPNLKDQVILVTGANRGQGKAIAEHLMEVGANVVVGARQYENALKVVEELADSRAYSVQLDVTKEVEWKAAVEEIVEQFGKIDVLVNNAGLLIRKPFTEISTEEYLQLIHVNQMGVFLGMQSVIPFMEKQGKGSIVNNVSVSAFSPIAHSSAYAASKASVVAMSKAAAVELGPKGIRVNMIHPGGVDTDMATNGEEVPAYYQSVPLGRIGKPMEIAKAVAYFASDDSSYCTGAELVVDGGMTLGNAEG</sequence>
<dbReference type="PANTHER" id="PTHR24321:SF8">
    <property type="entry name" value="ESTRADIOL 17-BETA-DEHYDROGENASE 8-RELATED"/>
    <property type="match status" value="1"/>
</dbReference>
<evidence type="ECO:0000313" key="3">
    <source>
        <dbReference type="EMBL" id="MFC2947768.1"/>
    </source>
</evidence>
<comment type="caution">
    <text evidence="3">The sequence shown here is derived from an EMBL/GenBank/DDBJ whole genome shotgun (WGS) entry which is preliminary data.</text>
</comment>
<organism evidence="3 4">
    <name type="scientific">Virgibacillus sediminis</name>
    <dbReference type="NCBI Taxonomy" id="202260"/>
    <lineage>
        <taxon>Bacteria</taxon>
        <taxon>Bacillati</taxon>
        <taxon>Bacillota</taxon>
        <taxon>Bacilli</taxon>
        <taxon>Bacillales</taxon>
        <taxon>Bacillaceae</taxon>
        <taxon>Virgibacillus</taxon>
    </lineage>
</organism>
<keyword evidence="4" id="KW-1185">Reference proteome</keyword>
<dbReference type="InterPro" id="IPR020904">
    <property type="entry name" value="Sc_DH/Rdtase_CS"/>
</dbReference>
<dbReference type="InterPro" id="IPR002347">
    <property type="entry name" value="SDR_fam"/>
</dbReference>
<evidence type="ECO:0000256" key="1">
    <source>
        <dbReference type="ARBA" id="ARBA00006484"/>
    </source>
</evidence>
<dbReference type="Gene3D" id="3.40.50.720">
    <property type="entry name" value="NAD(P)-binding Rossmann-like Domain"/>
    <property type="match status" value="1"/>
</dbReference>
<dbReference type="PANTHER" id="PTHR24321">
    <property type="entry name" value="DEHYDROGENASES, SHORT CHAIN"/>
    <property type="match status" value="1"/>
</dbReference>
<dbReference type="EMBL" id="JBHRRZ010000009">
    <property type="protein sequence ID" value="MFC2947768.1"/>
    <property type="molecule type" value="Genomic_DNA"/>
</dbReference>
<dbReference type="PRINTS" id="PR00080">
    <property type="entry name" value="SDRFAMILY"/>
</dbReference>